<evidence type="ECO:0000256" key="1">
    <source>
        <dbReference type="ARBA" id="ARBA00023157"/>
    </source>
</evidence>
<proteinExistence type="predicted"/>
<dbReference type="Pfam" id="PF07974">
    <property type="entry name" value="EGF_2"/>
    <property type="match status" value="1"/>
</dbReference>
<organism evidence="5 6">
    <name type="scientific">Globisporangium ultimum (strain ATCC 200006 / CBS 805.95 / DAOM BR144)</name>
    <name type="common">Pythium ultimum</name>
    <dbReference type="NCBI Taxonomy" id="431595"/>
    <lineage>
        <taxon>Eukaryota</taxon>
        <taxon>Sar</taxon>
        <taxon>Stramenopiles</taxon>
        <taxon>Oomycota</taxon>
        <taxon>Peronosporomycetes</taxon>
        <taxon>Pythiales</taxon>
        <taxon>Pythiaceae</taxon>
        <taxon>Globisporangium</taxon>
    </lineage>
</organism>
<keyword evidence="2" id="KW-0245">EGF-like domain</keyword>
<accession>K3WEX2</accession>
<feature type="chain" id="PRO_5003867875" description="EGF-like domain-containing protein" evidence="3">
    <location>
        <begin position="23"/>
        <end position="604"/>
    </location>
</feature>
<dbReference type="EMBL" id="GL376603">
    <property type="status" value="NOT_ANNOTATED_CDS"/>
    <property type="molecule type" value="Genomic_DNA"/>
</dbReference>
<name>K3WEX2_GLOUD</name>
<evidence type="ECO:0000313" key="5">
    <source>
        <dbReference type="EnsemblProtists" id="PYU1_T003513"/>
    </source>
</evidence>
<dbReference type="PANTHER" id="PTHR24035:SF143">
    <property type="entry name" value="EGF-LIKE DOMAIN-CONTAINING PROTEIN"/>
    <property type="match status" value="1"/>
</dbReference>
<sequence>MRQCVSLWSLSLLLLLVGFATAECPNGCSGNGACMQKDMCNCYKNYQGNDCADRTCVFGYAHVDTPKGDINMDQTRKTANWILENSQQHPAKTYEYFNPDAKQNEAHFYMECSNKGICDRSTGLCTCFDGYEGVGCQRTVCPGKCNGHGTCESIRELGAKGEGTLFGIEHPSGSVVYDLWDGNSTYGCRCDPWFRGADCSKRTCKVGVDPLYLSIGTPIYETFAIHAFADQTAAITYPTASPPWIRLRVFDYYGESYITSKITILDETTPANKPLNAAAVQNALKNIPNLTFRDATCEVVGTGTGDLGDFLSLWPATDTNQLGMSVICQYIDNPGRHRIPEVVDFGFSGVTAKKAMVVTTGEQGQNDEWFTKQSTLTAPAVATVAGTAPVLGVTTLTVTGAGAGNLPTSGTLALIKVGSNIVMTNTWAVNTDPTKTDIVLKFPLKKTIGTSDLVFIPPSFTDLTMLTITAASAPISVDLKVGDTKLTFAAAHGFVTGDLLFFHNQFFYVHQVTDNATPSVAATEFYLVIDKPFGGNSETGGTAKSTATGTATPYKIVLPGDKTKIYNYVSECSGRGLCSSETGLCTCFKGYTNDNCNTQNILAL</sequence>
<comment type="caution">
    <text evidence="2">Lacks conserved residue(s) required for the propagation of feature annotation.</text>
</comment>
<dbReference type="Proteomes" id="UP000019132">
    <property type="component" value="Unassembled WGS sequence"/>
</dbReference>
<dbReference type="InterPro" id="IPR013111">
    <property type="entry name" value="EGF_extracell"/>
</dbReference>
<keyword evidence="6" id="KW-1185">Reference proteome</keyword>
<keyword evidence="1 2" id="KW-1015">Disulfide bond</keyword>
<dbReference type="STRING" id="431595.K3WEX2"/>
<reference evidence="6" key="2">
    <citation type="submission" date="2010-04" db="EMBL/GenBank/DDBJ databases">
        <authorList>
            <person name="Buell R."/>
            <person name="Hamilton J."/>
            <person name="Hostetler J."/>
        </authorList>
    </citation>
    <scope>NUCLEOTIDE SEQUENCE [LARGE SCALE GENOMIC DNA]</scope>
    <source>
        <strain evidence="6">DAOM:BR144</strain>
    </source>
</reference>
<dbReference type="VEuPathDB" id="FungiDB:PYU1_G003503"/>
<dbReference type="PROSITE" id="PS01186">
    <property type="entry name" value="EGF_2"/>
    <property type="match status" value="2"/>
</dbReference>
<dbReference type="Gene3D" id="2.10.25.10">
    <property type="entry name" value="Laminin"/>
    <property type="match status" value="2"/>
</dbReference>
<reference evidence="5" key="3">
    <citation type="submission" date="2015-02" db="UniProtKB">
        <authorList>
            <consortium name="EnsemblProtists"/>
        </authorList>
    </citation>
    <scope>IDENTIFICATION</scope>
    <source>
        <strain evidence="5">DAOM BR144</strain>
    </source>
</reference>
<reference evidence="6" key="1">
    <citation type="journal article" date="2010" name="Genome Biol.">
        <title>Genome sequence of the necrotrophic plant pathogen Pythium ultimum reveals original pathogenicity mechanisms and effector repertoire.</title>
        <authorList>
            <person name="Levesque C.A."/>
            <person name="Brouwer H."/>
            <person name="Cano L."/>
            <person name="Hamilton J.P."/>
            <person name="Holt C."/>
            <person name="Huitema E."/>
            <person name="Raffaele S."/>
            <person name="Robideau G.P."/>
            <person name="Thines M."/>
            <person name="Win J."/>
            <person name="Zerillo M.M."/>
            <person name="Beakes G.W."/>
            <person name="Boore J.L."/>
            <person name="Busam D."/>
            <person name="Dumas B."/>
            <person name="Ferriera S."/>
            <person name="Fuerstenberg S.I."/>
            <person name="Gachon C.M."/>
            <person name="Gaulin E."/>
            <person name="Govers F."/>
            <person name="Grenville-Briggs L."/>
            <person name="Horner N."/>
            <person name="Hostetler J."/>
            <person name="Jiang R.H."/>
            <person name="Johnson J."/>
            <person name="Krajaejun T."/>
            <person name="Lin H."/>
            <person name="Meijer H.J."/>
            <person name="Moore B."/>
            <person name="Morris P."/>
            <person name="Phuntmart V."/>
            <person name="Puiu D."/>
            <person name="Shetty J."/>
            <person name="Stajich J.E."/>
            <person name="Tripathy S."/>
            <person name="Wawra S."/>
            <person name="van West P."/>
            <person name="Whitty B.R."/>
            <person name="Coutinho P.M."/>
            <person name="Henrissat B."/>
            <person name="Martin F."/>
            <person name="Thomas P.D."/>
            <person name="Tyler B.M."/>
            <person name="De Vries R.P."/>
            <person name="Kamoun S."/>
            <person name="Yandell M."/>
            <person name="Tisserat N."/>
            <person name="Buell C.R."/>
        </authorList>
    </citation>
    <scope>NUCLEOTIDE SEQUENCE</scope>
    <source>
        <strain evidence="6">DAOM:BR144</strain>
    </source>
</reference>
<dbReference type="InterPro" id="IPR000742">
    <property type="entry name" value="EGF"/>
</dbReference>
<dbReference type="AlphaFoldDB" id="K3WEX2"/>
<dbReference type="eggNOG" id="KOG1225">
    <property type="taxonomic scope" value="Eukaryota"/>
</dbReference>
<dbReference type="EnsemblProtists" id="PYU1_T003513">
    <property type="protein sequence ID" value="PYU1_T003513"/>
    <property type="gene ID" value="PYU1_G003503"/>
</dbReference>
<evidence type="ECO:0000256" key="3">
    <source>
        <dbReference type="SAM" id="SignalP"/>
    </source>
</evidence>
<feature type="disulfide bond" evidence="2">
    <location>
        <begin position="24"/>
        <end position="34"/>
    </location>
</feature>
<feature type="signal peptide" evidence="3">
    <location>
        <begin position="1"/>
        <end position="22"/>
    </location>
</feature>
<keyword evidence="3" id="KW-0732">Signal</keyword>
<dbReference type="InParanoid" id="K3WEX2"/>
<evidence type="ECO:0000259" key="4">
    <source>
        <dbReference type="PROSITE" id="PS50026"/>
    </source>
</evidence>
<feature type="disulfide bond" evidence="2">
    <location>
        <begin position="42"/>
        <end position="51"/>
    </location>
</feature>
<feature type="domain" description="EGF-like" evidence="4">
    <location>
        <begin position="20"/>
        <end position="52"/>
    </location>
</feature>
<dbReference type="PANTHER" id="PTHR24035">
    <property type="entry name" value="MULTIPLE EPIDERMAL GROWTH FACTOR-LIKE DOMAINS PROTEIN"/>
    <property type="match status" value="1"/>
</dbReference>
<feature type="domain" description="EGF-like" evidence="4">
    <location>
        <begin position="102"/>
        <end position="137"/>
    </location>
</feature>
<protein>
    <recommendedName>
        <fullName evidence="4">EGF-like domain-containing protein</fullName>
    </recommendedName>
</protein>
<dbReference type="PROSITE" id="PS00022">
    <property type="entry name" value="EGF_1"/>
    <property type="match status" value="2"/>
</dbReference>
<evidence type="ECO:0000313" key="6">
    <source>
        <dbReference type="Proteomes" id="UP000019132"/>
    </source>
</evidence>
<evidence type="ECO:0000256" key="2">
    <source>
        <dbReference type="PROSITE-ProRule" id="PRU00076"/>
    </source>
</evidence>
<feature type="disulfide bond" evidence="2">
    <location>
        <begin position="127"/>
        <end position="136"/>
    </location>
</feature>
<dbReference type="OMA" id="FFENQFY"/>
<dbReference type="PROSITE" id="PS50026">
    <property type="entry name" value="EGF_3"/>
    <property type="match status" value="2"/>
</dbReference>
<dbReference type="HOGENOM" id="CLU_033294_0_0_1"/>
<dbReference type="InterPro" id="IPR052108">
    <property type="entry name" value="MEGF/SIB"/>
</dbReference>